<keyword evidence="2" id="KW-1185">Reference proteome</keyword>
<accession>A0ACC2ULU7</accession>
<gene>
    <name evidence="1" type="ORF">DSO57_1031698</name>
</gene>
<comment type="caution">
    <text evidence="1">The sequence shown here is derived from an EMBL/GenBank/DDBJ whole genome shotgun (WGS) entry which is preliminary data.</text>
</comment>
<name>A0ACC2ULU7_9FUNG</name>
<evidence type="ECO:0000313" key="1">
    <source>
        <dbReference type="EMBL" id="KAJ9087586.1"/>
    </source>
</evidence>
<proteinExistence type="predicted"/>
<sequence length="195" mass="22661">MESPSDLLHMRNLCLLYYPTLTKDCPPDINTRTTPQLIPIPRLNLIPYKCCGRTFYDQNHTLVHYFKVHFRLACNSITNTTLPPFTIKALGDRTIPIFIRTQLFLNALTAFPKNPRYFRPAPKSRPPHRFANPYSATLAMAYDFLDMVSHNPPEYSNFTLMLQNYHPVSCCTQVWPFWAAYFYQSTSPSSLIIFN</sequence>
<protein>
    <submittedName>
        <fullName evidence="1">Uncharacterized protein</fullName>
    </submittedName>
</protein>
<evidence type="ECO:0000313" key="2">
    <source>
        <dbReference type="Proteomes" id="UP001165960"/>
    </source>
</evidence>
<reference evidence="1" key="1">
    <citation type="submission" date="2022-04" db="EMBL/GenBank/DDBJ databases">
        <title>Genome of the entomopathogenic fungus Entomophthora muscae.</title>
        <authorList>
            <person name="Elya C."/>
            <person name="Lovett B.R."/>
            <person name="Lee E."/>
            <person name="Macias A.M."/>
            <person name="Hajek A.E."/>
            <person name="De Bivort B.L."/>
            <person name="Kasson M.T."/>
            <person name="De Fine Licht H.H."/>
            <person name="Stajich J.E."/>
        </authorList>
    </citation>
    <scope>NUCLEOTIDE SEQUENCE</scope>
    <source>
        <strain evidence="1">Berkeley</strain>
    </source>
</reference>
<organism evidence="1 2">
    <name type="scientific">Entomophthora muscae</name>
    <dbReference type="NCBI Taxonomy" id="34485"/>
    <lineage>
        <taxon>Eukaryota</taxon>
        <taxon>Fungi</taxon>
        <taxon>Fungi incertae sedis</taxon>
        <taxon>Zoopagomycota</taxon>
        <taxon>Entomophthoromycotina</taxon>
        <taxon>Entomophthoromycetes</taxon>
        <taxon>Entomophthorales</taxon>
        <taxon>Entomophthoraceae</taxon>
        <taxon>Entomophthora</taxon>
    </lineage>
</organism>
<dbReference type="EMBL" id="QTSX02000230">
    <property type="protein sequence ID" value="KAJ9087586.1"/>
    <property type="molecule type" value="Genomic_DNA"/>
</dbReference>
<dbReference type="Proteomes" id="UP001165960">
    <property type="component" value="Unassembled WGS sequence"/>
</dbReference>